<dbReference type="RefSeq" id="WP_107896546.1">
    <property type="nucleotide sequence ID" value="NZ_PYWM01000021.1"/>
</dbReference>
<dbReference type="AlphaFoldDB" id="A0A4U2YVW2"/>
<accession>A0A4U2YVW2</accession>
<dbReference type="EMBL" id="SZPU01000065">
    <property type="protein sequence ID" value="TKI65294.1"/>
    <property type="molecule type" value="Genomic_DNA"/>
</dbReference>
<name>A0A4U2YVW2_9BACI</name>
<comment type="caution">
    <text evidence="1">The sequence shown here is derived from an EMBL/GenBank/DDBJ whole genome shotgun (WGS) entry which is preliminary data.</text>
</comment>
<evidence type="ECO:0000313" key="1">
    <source>
        <dbReference type="EMBL" id="TKI65294.1"/>
    </source>
</evidence>
<sequence>MEKESRGERMYQKKRPVKPILSSDLKHVIYSLNYITGVPVQDICPELCMLVMKDRESIESLSKYFKRDFIYGNTLFRGNLENESIEKKVKGSKERVSTKFTHDEYKPIALLTFALECSISRTVAVLLEISMSHVRFVNRYIKKYLQNELEEWQIREFKEILRYVNKYGESHYSWASLLEHVVEQIGTPSTAYRLKEIFRDFIDLNWRE</sequence>
<keyword evidence="2" id="KW-1185">Reference proteome</keyword>
<proteinExistence type="predicted"/>
<evidence type="ECO:0000313" key="2">
    <source>
        <dbReference type="Proteomes" id="UP000308744"/>
    </source>
</evidence>
<protein>
    <submittedName>
        <fullName evidence="1">Uncharacterized protein</fullName>
    </submittedName>
</protein>
<organism evidence="1 2">
    <name type="scientific">Lysinibacillus mangiferihumi</name>
    <dbReference type="NCBI Taxonomy" id="1130819"/>
    <lineage>
        <taxon>Bacteria</taxon>
        <taxon>Bacillati</taxon>
        <taxon>Bacillota</taxon>
        <taxon>Bacilli</taxon>
        <taxon>Bacillales</taxon>
        <taxon>Bacillaceae</taxon>
        <taxon>Lysinibacillus</taxon>
    </lineage>
</organism>
<dbReference type="Proteomes" id="UP000308744">
    <property type="component" value="Unassembled WGS sequence"/>
</dbReference>
<gene>
    <name evidence="1" type="ORF">FC756_17050</name>
</gene>
<reference evidence="1 2" key="1">
    <citation type="submission" date="2019-04" db="EMBL/GenBank/DDBJ databases">
        <title>Lysinibacillus genome sequencing.</title>
        <authorList>
            <person name="Dunlap C."/>
        </authorList>
    </citation>
    <scope>NUCLEOTIDE SEQUENCE [LARGE SCALE GENOMIC DNA]</scope>
    <source>
        <strain evidence="1 2">CCTCC AB 2010389</strain>
    </source>
</reference>